<evidence type="ECO:0000256" key="10">
    <source>
        <dbReference type="PIRNR" id="PIRNR006247"/>
    </source>
</evidence>
<proteinExistence type="inferred from homology"/>
<keyword evidence="9 10" id="KW-0472">Membrane</keyword>
<evidence type="ECO:0000256" key="11">
    <source>
        <dbReference type="SAM" id="Phobius"/>
    </source>
</evidence>
<dbReference type="PANTHER" id="PTHR32024:SF3">
    <property type="entry name" value="TRK SYSTEM POTASSIUM UPTAKE PROTEIN"/>
    <property type="match status" value="1"/>
</dbReference>
<feature type="transmembrane region" description="Helical" evidence="11">
    <location>
        <begin position="146"/>
        <end position="167"/>
    </location>
</feature>
<accession>A0ABV7VGZ8</accession>
<evidence type="ECO:0000256" key="6">
    <source>
        <dbReference type="ARBA" id="ARBA00022958"/>
    </source>
</evidence>
<evidence type="ECO:0000256" key="1">
    <source>
        <dbReference type="ARBA" id="ARBA00004651"/>
    </source>
</evidence>
<comment type="caution">
    <text evidence="12">The sequence shown here is derived from an EMBL/GenBank/DDBJ whole genome shotgun (WGS) entry which is preliminary data.</text>
</comment>
<feature type="transmembrane region" description="Helical" evidence="11">
    <location>
        <begin position="115"/>
        <end position="134"/>
    </location>
</feature>
<sequence length="496" mass="52991">MSTAVVTQPQLRRGPVTLGPILYFVSVIVCCFGVAMLAPTLLDLVDGNSDYRIFLLCALGTLFVGVTVAIATRSQDTEMTVQETMLAVPAAWLTVALCSAVPLMLSQFQLSLTDAIFEVMSGLTATGSTVIVGLDEAPRGLLLWRFLLVWFGGFGVVTIAVLLLPFLRIGGLQLFSLDLSAQSGKFLPRITEVITQIGLIYIGLTALCAFSYWLAGMNVFDAIGHAMAAVATGGFSSHDASIGYFHSPAIEWISVVFMALSAMPFVLHLQALHGQPGPLVRDSQVRLFLGIIAGAVVALTLWQMVHNGAGFSTALRQASFAFVSIITCTGFTSPDYAQWGGFPELVMLLGMLAGGCTGSTAGGIKMFRLLTLVQMLRVQIRRQVFPHGTFRVTFNGETVPDLARSGVANYFFIYMSSFFLLSLGLTATGMGFIESLGSAATALGGVGPALGPNVGPCCTYQSIPDAAKWMMAIGMLAGRLEILILIIPFSRSFWRQ</sequence>
<dbReference type="PANTHER" id="PTHR32024">
    <property type="entry name" value="TRK SYSTEM POTASSIUM UPTAKE PROTEIN TRKG-RELATED"/>
    <property type="match status" value="1"/>
</dbReference>
<evidence type="ECO:0000256" key="9">
    <source>
        <dbReference type="ARBA" id="ARBA00023136"/>
    </source>
</evidence>
<feature type="transmembrane region" description="Helical" evidence="11">
    <location>
        <begin position="53"/>
        <end position="72"/>
    </location>
</feature>
<feature type="transmembrane region" description="Helical" evidence="11">
    <location>
        <begin position="193"/>
        <end position="215"/>
    </location>
</feature>
<evidence type="ECO:0000313" key="12">
    <source>
        <dbReference type="EMBL" id="MFC3676781.1"/>
    </source>
</evidence>
<keyword evidence="6 10" id="KW-0630">Potassium</keyword>
<dbReference type="RefSeq" id="WP_379727943.1">
    <property type="nucleotide sequence ID" value="NZ_JBHRYJ010000003.1"/>
</dbReference>
<evidence type="ECO:0000256" key="8">
    <source>
        <dbReference type="ARBA" id="ARBA00023065"/>
    </source>
</evidence>
<evidence type="ECO:0000256" key="3">
    <source>
        <dbReference type="ARBA" id="ARBA00022475"/>
    </source>
</evidence>
<keyword evidence="8 10" id="KW-0406">Ion transport</keyword>
<dbReference type="InterPro" id="IPR004772">
    <property type="entry name" value="TrkH"/>
</dbReference>
<comment type="function">
    <text evidence="10">Low-affinity potassium transport system. Interacts with Trk system potassium uptake protein TrkA.</text>
</comment>
<evidence type="ECO:0000256" key="7">
    <source>
        <dbReference type="ARBA" id="ARBA00022989"/>
    </source>
</evidence>
<dbReference type="Proteomes" id="UP001595711">
    <property type="component" value="Unassembled WGS sequence"/>
</dbReference>
<keyword evidence="7 11" id="KW-1133">Transmembrane helix</keyword>
<dbReference type="EMBL" id="JBHRYJ010000003">
    <property type="protein sequence ID" value="MFC3676781.1"/>
    <property type="molecule type" value="Genomic_DNA"/>
</dbReference>
<feature type="transmembrane region" description="Helical" evidence="11">
    <location>
        <begin position="469"/>
        <end position="489"/>
    </location>
</feature>
<feature type="transmembrane region" description="Helical" evidence="11">
    <location>
        <begin position="411"/>
        <end position="433"/>
    </location>
</feature>
<evidence type="ECO:0000313" key="13">
    <source>
        <dbReference type="Proteomes" id="UP001595711"/>
    </source>
</evidence>
<feature type="transmembrane region" description="Helical" evidence="11">
    <location>
        <begin position="284"/>
        <end position="302"/>
    </location>
</feature>
<feature type="transmembrane region" description="Helical" evidence="11">
    <location>
        <begin position="314"/>
        <end position="333"/>
    </location>
</feature>
<protein>
    <recommendedName>
        <fullName evidence="10">Trk system potassium uptake protein</fullName>
    </recommendedName>
</protein>
<keyword evidence="10" id="KW-0997">Cell inner membrane</keyword>
<feature type="transmembrane region" description="Helical" evidence="11">
    <location>
        <begin position="252"/>
        <end position="272"/>
    </location>
</feature>
<comment type="subcellular location">
    <subcellularLocation>
        <location evidence="10">Cell inner membrane</location>
        <topology evidence="10">Multi-pass membrane protein</topology>
    </subcellularLocation>
    <subcellularLocation>
        <location evidence="1">Cell membrane</location>
        <topology evidence="1">Multi-pass membrane protein</topology>
    </subcellularLocation>
</comment>
<keyword evidence="2 10" id="KW-0813">Transport</keyword>
<evidence type="ECO:0000256" key="4">
    <source>
        <dbReference type="ARBA" id="ARBA00022538"/>
    </source>
</evidence>
<keyword evidence="5 11" id="KW-0812">Transmembrane</keyword>
<reference evidence="13" key="1">
    <citation type="journal article" date="2019" name="Int. J. Syst. Evol. Microbiol.">
        <title>The Global Catalogue of Microorganisms (GCM) 10K type strain sequencing project: providing services to taxonomists for standard genome sequencing and annotation.</title>
        <authorList>
            <consortium name="The Broad Institute Genomics Platform"/>
            <consortium name="The Broad Institute Genome Sequencing Center for Infectious Disease"/>
            <person name="Wu L."/>
            <person name="Ma J."/>
        </authorList>
    </citation>
    <scope>NUCLEOTIDE SEQUENCE [LARGE SCALE GENOMIC DNA]</scope>
    <source>
        <strain evidence="13">KCTC 42182</strain>
    </source>
</reference>
<organism evidence="12 13">
    <name type="scientific">Ferrovibrio xuzhouensis</name>
    <dbReference type="NCBI Taxonomy" id="1576914"/>
    <lineage>
        <taxon>Bacteria</taxon>
        <taxon>Pseudomonadati</taxon>
        <taxon>Pseudomonadota</taxon>
        <taxon>Alphaproteobacteria</taxon>
        <taxon>Rhodospirillales</taxon>
        <taxon>Rhodospirillaceae</taxon>
        <taxon>Ferrovibrio</taxon>
    </lineage>
</organism>
<dbReference type="PIRSF" id="PIRSF006247">
    <property type="entry name" value="TrkH"/>
    <property type="match status" value="1"/>
</dbReference>
<feature type="transmembrane region" description="Helical" evidence="11">
    <location>
        <begin position="345"/>
        <end position="367"/>
    </location>
</feature>
<feature type="transmembrane region" description="Helical" evidence="11">
    <location>
        <begin position="84"/>
        <end position="103"/>
    </location>
</feature>
<keyword evidence="13" id="KW-1185">Reference proteome</keyword>
<evidence type="ECO:0000256" key="2">
    <source>
        <dbReference type="ARBA" id="ARBA00022448"/>
    </source>
</evidence>
<dbReference type="InterPro" id="IPR003445">
    <property type="entry name" value="Cat_transpt"/>
</dbReference>
<comment type="similarity">
    <text evidence="10">Belongs to the TrkH potassium transport family.</text>
</comment>
<name>A0ABV7VGZ8_9PROT</name>
<evidence type="ECO:0000256" key="5">
    <source>
        <dbReference type="ARBA" id="ARBA00022692"/>
    </source>
</evidence>
<dbReference type="Pfam" id="PF02386">
    <property type="entry name" value="TrkH"/>
    <property type="match status" value="1"/>
</dbReference>
<keyword evidence="4 10" id="KW-0633">Potassium transport</keyword>
<keyword evidence="3 10" id="KW-1003">Cell membrane</keyword>
<feature type="transmembrane region" description="Helical" evidence="11">
    <location>
        <begin position="21"/>
        <end position="41"/>
    </location>
</feature>
<gene>
    <name evidence="12" type="ORF">ACFOOQ_14585</name>
</gene>